<evidence type="ECO:0000256" key="2">
    <source>
        <dbReference type="SAM" id="MobiDB-lite"/>
    </source>
</evidence>
<feature type="region of interest" description="Disordered" evidence="2">
    <location>
        <begin position="1"/>
        <end position="22"/>
    </location>
</feature>
<feature type="domain" description="Tyr recombinase" evidence="3">
    <location>
        <begin position="215"/>
        <end position="438"/>
    </location>
</feature>
<organism evidence="4 5">
    <name type="scientific">Oerskovia merdavium</name>
    <dbReference type="NCBI Taxonomy" id="2762227"/>
    <lineage>
        <taxon>Bacteria</taxon>
        <taxon>Bacillati</taxon>
        <taxon>Actinomycetota</taxon>
        <taxon>Actinomycetes</taxon>
        <taxon>Micrococcales</taxon>
        <taxon>Cellulomonadaceae</taxon>
        <taxon>Oerskovia</taxon>
    </lineage>
</organism>
<feature type="region of interest" description="Disordered" evidence="2">
    <location>
        <begin position="85"/>
        <end position="106"/>
    </location>
</feature>
<dbReference type="Pfam" id="PF00589">
    <property type="entry name" value="Phage_integrase"/>
    <property type="match status" value="1"/>
</dbReference>
<sequence length="482" mass="54291">MNTTRTRSTGSRIGNGHVTLYSPTDRRPYYRLDYVDRDGRRCQRSVSRDPVHALTEAKNIDDALSRQHGQAGHRTLGDLAADYTSTARGRMRTPQGRATGRDWQPTQHDDVRRIMRRAVEEVHQVQAWDLDRETIDTMRTACGTFGQVQQMTSTVRNFLRWCEEQGALSAEQVALLPAVNATILAPRFPQPEARPARARLSRLQGQSPDFVGEEDCPSRNDVQSLARALQAAVSWGELAVHTAVGTGLRVGEQFQLTADDIQCTKGETFVRVDWQWSTVPGRRAAPKHRKRRVIPVCVLTRDGYQLERELIARAHAARAEQRAGTNPDALLFPAPAGGMWWASGLLTKLLIPAMKSAGWNYVTVHEERVLKNGLRKSVDVTQMNRTWHSLRHRFARDMIDHFRLREGALMAIGGWENLGVVQARYYRTGAEHLTEATRSLRGAPGGGSLPLSETDPRDEVWPRAVRLQPMLPPRTFMHLTQV</sequence>
<name>A0ABR8U3M7_9CELL</name>
<evidence type="ECO:0000313" key="5">
    <source>
        <dbReference type="Proteomes" id="UP000655570"/>
    </source>
</evidence>
<protein>
    <submittedName>
        <fullName evidence="4">Tyrosine-type recombinase/integrase</fullName>
    </submittedName>
</protein>
<proteinExistence type="predicted"/>
<reference evidence="4 5" key="1">
    <citation type="submission" date="2020-08" db="EMBL/GenBank/DDBJ databases">
        <title>A Genomic Blueprint of the Chicken Gut Microbiome.</title>
        <authorList>
            <person name="Gilroy R."/>
            <person name="Ravi A."/>
            <person name="Getino M."/>
            <person name="Pursley I."/>
            <person name="Horton D.L."/>
            <person name="Alikhan N.-F."/>
            <person name="Baker D."/>
            <person name="Gharbi K."/>
            <person name="Hall N."/>
            <person name="Watson M."/>
            <person name="Adriaenssens E.M."/>
            <person name="Foster-Nyarko E."/>
            <person name="Jarju S."/>
            <person name="Secka A."/>
            <person name="Antonio M."/>
            <person name="Oren A."/>
            <person name="Chaudhuri R."/>
            <person name="La Ragione R.M."/>
            <person name="Hildebrand F."/>
            <person name="Pallen M.J."/>
        </authorList>
    </citation>
    <scope>NUCLEOTIDE SEQUENCE [LARGE SCALE GENOMIC DNA]</scope>
    <source>
        <strain evidence="4 5">Sa2CUA9</strain>
    </source>
</reference>
<gene>
    <name evidence="4" type="ORF">H9641_18275</name>
</gene>
<dbReference type="EMBL" id="JACSQF010000026">
    <property type="protein sequence ID" value="MBD7982646.1"/>
    <property type="molecule type" value="Genomic_DNA"/>
</dbReference>
<feature type="compositionally biased region" description="Low complexity" evidence="2">
    <location>
        <begin position="1"/>
        <end position="16"/>
    </location>
</feature>
<dbReference type="SUPFAM" id="SSF56349">
    <property type="entry name" value="DNA breaking-rejoining enzymes"/>
    <property type="match status" value="1"/>
</dbReference>
<feature type="region of interest" description="Disordered" evidence="2">
    <location>
        <begin position="437"/>
        <end position="456"/>
    </location>
</feature>
<dbReference type="RefSeq" id="WP_191805839.1">
    <property type="nucleotide sequence ID" value="NZ_JACSQF010000026.1"/>
</dbReference>
<evidence type="ECO:0000259" key="3">
    <source>
        <dbReference type="PROSITE" id="PS51898"/>
    </source>
</evidence>
<dbReference type="PROSITE" id="PS51898">
    <property type="entry name" value="TYR_RECOMBINASE"/>
    <property type="match status" value="1"/>
</dbReference>
<dbReference type="InterPro" id="IPR011010">
    <property type="entry name" value="DNA_brk_join_enz"/>
</dbReference>
<evidence type="ECO:0000313" key="4">
    <source>
        <dbReference type="EMBL" id="MBD7982646.1"/>
    </source>
</evidence>
<comment type="caution">
    <text evidence="4">The sequence shown here is derived from an EMBL/GenBank/DDBJ whole genome shotgun (WGS) entry which is preliminary data.</text>
</comment>
<dbReference type="InterPro" id="IPR013762">
    <property type="entry name" value="Integrase-like_cat_sf"/>
</dbReference>
<keyword evidence="5" id="KW-1185">Reference proteome</keyword>
<dbReference type="InterPro" id="IPR002104">
    <property type="entry name" value="Integrase_catalytic"/>
</dbReference>
<dbReference type="Proteomes" id="UP000655570">
    <property type="component" value="Unassembled WGS sequence"/>
</dbReference>
<evidence type="ECO:0000256" key="1">
    <source>
        <dbReference type="ARBA" id="ARBA00023172"/>
    </source>
</evidence>
<accession>A0ABR8U3M7</accession>
<dbReference type="Gene3D" id="1.10.443.10">
    <property type="entry name" value="Intergrase catalytic core"/>
    <property type="match status" value="1"/>
</dbReference>
<keyword evidence="1" id="KW-0233">DNA recombination</keyword>